<evidence type="ECO:0000313" key="4">
    <source>
        <dbReference type="Proteomes" id="UP000308133"/>
    </source>
</evidence>
<reference evidence="3 4" key="1">
    <citation type="submission" date="2018-02" db="EMBL/GenBank/DDBJ databases">
        <title>Draft genome sequences of Elsinoe sp., causing black scab on jojoba.</title>
        <authorList>
            <person name="Stodart B."/>
            <person name="Jeffress S."/>
            <person name="Ash G."/>
            <person name="Arun Chinnappa K."/>
        </authorList>
    </citation>
    <scope>NUCLEOTIDE SEQUENCE [LARGE SCALE GENOMIC DNA]</scope>
    <source>
        <strain evidence="3 4">Hillstone_2</strain>
    </source>
</reference>
<evidence type="ECO:0000259" key="2">
    <source>
        <dbReference type="Pfam" id="PF15508"/>
    </source>
</evidence>
<evidence type="ECO:0000313" key="3">
    <source>
        <dbReference type="EMBL" id="TKX19587.1"/>
    </source>
</evidence>
<dbReference type="PANTHER" id="PTHR28583">
    <property type="entry name" value="ACID AMIDASE"/>
    <property type="match status" value="1"/>
</dbReference>
<dbReference type="EC" id="3.5.1.23" evidence="1"/>
<sequence>MSPKAPDSFSVPIYTIDLSRPPHVRYNHVIQDFRREISNLTPLFEEVVKEAGLPLGATRLLARVFLRGLYDKEQTQEIEGISKASGVPLYLLVCFNTLLDLFMGCTSGAARVRMDGRRAKTQMLHFRTLDWEMESLRKVVVQLEYVTKPHGAVIARSVTYVGFVGTLTAVRKDLSMSLNFRPYHNDSDSRVANIRFNLHRLAVLLGLRPSIASTLRGLLLPSVPAMDLHDIEITLPSTPSTAAYLTFSDGERAIVMEKDHVTAAVKASKSFVTITNHDITTKGNQELDPPKLPVLGMQDLIEDSEDRLQCIQSKWDEVTASFQRKNNKISEAEAYTSPKQLISWVETWPTVNETTHYAAVMNPVTGEFQYIKRYLNPF</sequence>
<dbReference type="AlphaFoldDB" id="A0A4U7AWY6"/>
<dbReference type="GO" id="GO:0017040">
    <property type="term" value="F:N-acylsphingosine amidohydrolase activity"/>
    <property type="evidence" value="ECO:0007669"/>
    <property type="project" value="UniProtKB-EC"/>
</dbReference>
<dbReference type="EMBL" id="PTQR01000113">
    <property type="protein sequence ID" value="TKX19587.1"/>
    <property type="molecule type" value="Genomic_DNA"/>
</dbReference>
<feature type="domain" description="Acid ceramidase N-terminal" evidence="2">
    <location>
        <begin position="10"/>
        <end position="50"/>
    </location>
</feature>
<name>A0A4U7AWY6_9PEZI</name>
<comment type="caution">
    <text evidence="3">The sequence shown here is derived from an EMBL/GenBank/DDBJ whole genome shotgun (WGS) entry which is preliminary data.</text>
</comment>
<proteinExistence type="predicted"/>
<evidence type="ECO:0000256" key="1">
    <source>
        <dbReference type="ARBA" id="ARBA00011891"/>
    </source>
</evidence>
<dbReference type="Pfam" id="PF15508">
    <property type="entry name" value="NAAA-beta"/>
    <property type="match status" value="1"/>
</dbReference>
<organism evidence="3 4">
    <name type="scientific">Elsinoe australis</name>
    <dbReference type="NCBI Taxonomy" id="40998"/>
    <lineage>
        <taxon>Eukaryota</taxon>
        <taxon>Fungi</taxon>
        <taxon>Dikarya</taxon>
        <taxon>Ascomycota</taxon>
        <taxon>Pezizomycotina</taxon>
        <taxon>Dothideomycetes</taxon>
        <taxon>Dothideomycetidae</taxon>
        <taxon>Myriangiales</taxon>
        <taxon>Elsinoaceae</taxon>
        <taxon>Elsinoe</taxon>
    </lineage>
</organism>
<dbReference type="Proteomes" id="UP000308133">
    <property type="component" value="Unassembled WGS sequence"/>
</dbReference>
<gene>
    <name evidence="3" type="ORF">C1H76_8240</name>
</gene>
<accession>A0A4U7AWY6</accession>
<protein>
    <recommendedName>
        <fullName evidence="1">ceramidase</fullName>
        <ecNumber evidence="1">3.5.1.23</ecNumber>
    </recommendedName>
</protein>
<dbReference type="PANTHER" id="PTHR28583:SF1">
    <property type="entry name" value="ACID CERAMIDASE"/>
    <property type="match status" value="1"/>
</dbReference>
<dbReference type="InterPro" id="IPR029130">
    <property type="entry name" value="Acid_ceramidase_N"/>
</dbReference>